<reference evidence="3" key="1">
    <citation type="journal article" date="2019" name="Int. J. Syst. Evol. Microbiol.">
        <title>The Global Catalogue of Microorganisms (GCM) 10K type strain sequencing project: providing services to taxonomists for standard genome sequencing and annotation.</title>
        <authorList>
            <consortium name="The Broad Institute Genomics Platform"/>
            <consortium name="The Broad Institute Genome Sequencing Center for Infectious Disease"/>
            <person name="Wu L."/>
            <person name="Ma J."/>
        </authorList>
    </citation>
    <scope>NUCLEOTIDE SEQUENCE [LARGE SCALE GENOMIC DNA]</scope>
    <source>
        <strain evidence="3">JCM 16259</strain>
    </source>
</reference>
<name>A0ABP5Y710_9MICO</name>
<dbReference type="EMBL" id="BAAARE010000004">
    <property type="protein sequence ID" value="GAA2475991.1"/>
    <property type="molecule type" value="Genomic_DNA"/>
</dbReference>
<keyword evidence="3" id="KW-1185">Reference proteome</keyword>
<evidence type="ECO:0008006" key="4">
    <source>
        <dbReference type="Google" id="ProtNLM"/>
    </source>
</evidence>
<proteinExistence type="predicted"/>
<evidence type="ECO:0000256" key="1">
    <source>
        <dbReference type="SAM" id="MobiDB-lite"/>
    </source>
</evidence>
<dbReference type="InterPro" id="IPR012347">
    <property type="entry name" value="Ferritin-like"/>
</dbReference>
<dbReference type="Gene3D" id="1.20.1260.10">
    <property type="match status" value="1"/>
</dbReference>
<evidence type="ECO:0000313" key="2">
    <source>
        <dbReference type="EMBL" id="GAA2475991.1"/>
    </source>
</evidence>
<dbReference type="RefSeq" id="WP_344253839.1">
    <property type="nucleotide sequence ID" value="NZ_BAAARE010000004.1"/>
</dbReference>
<protein>
    <recommendedName>
        <fullName evidence="4">DUF4439 domain-containing protein</fullName>
    </recommendedName>
</protein>
<evidence type="ECO:0000313" key="3">
    <source>
        <dbReference type="Proteomes" id="UP001500730"/>
    </source>
</evidence>
<feature type="compositionally biased region" description="Low complexity" evidence="1">
    <location>
        <begin position="133"/>
        <end position="169"/>
    </location>
</feature>
<gene>
    <name evidence="2" type="ORF">GCM10009858_11730</name>
</gene>
<accession>A0ABP5Y710</accession>
<organism evidence="2 3">
    <name type="scientific">Terrabacter carboxydivorans</name>
    <dbReference type="NCBI Taxonomy" id="619730"/>
    <lineage>
        <taxon>Bacteria</taxon>
        <taxon>Bacillati</taxon>
        <taxon>Actinomycetota</taxon>
        <taxon>Actinomycetes</taxon>
        <taxon>Micrococcales</taxon>
        <taxon>Intrasporangiaceae</taxon>
        <taxon>Terrabacter</taxon>
    </lineage>
</organism>
<sequence length="352" mass="35785">MDGDTRGLGSRVMDGMGRPPRRLFALGAGAAALAVLVDRGLRLDVPQPPPPAPTRRPAPDEALLLSSVVELDHLVRAESSVLAHGDPGGLVGRLRTVNREQLAVLRGRLTNAGVPTTVIEAAMARGPLPLPDTSTTPGSTGSATTTGTPSPTRSAATGSGAAPPSGSLPRTRAQLAALLDSLGPEHWAAAAGATTDTRELLAAAWSQRLAAAVLLGRDVAVTAPSPARPAIVGRTQPLVYAFQVVAAQSTGSQRRTASATLDALTRLEIAVSGSSSTTPAGWALPFPVTTPAEARRLATRTLSSAVDAGTEVAGTHPVPASLEDVTRWSADIQALAVDWGVPPTAFPGATTS</sequence>
<feature type="region of interest" description="Disordered" evidence="1">
    <location>
        <begin position="124"/>
        <end position="169"/>
    </location>
</feature>
<comment type="caution">
    <text evidence="2">The sequence shown here is derived from an EMBL/GenBank/DDBJ whole genome shotgun (WGS) entry which is preliminary data.</text>
</comment>
<dbReference type="Proteomes" id="UP001500730">
    <property type="component" value="Unassembled WGS sequence"/>
</dbReference>